<dbReference type="AlphaFoldDB" id="A0A0F9JGB9"/>
<keyword evidence="3" id="KW-0472">Membrane</keyword>
<dbReference type="InterPro" id="IPR000873">
    <property type="entry name" value="AMP-dep_synth/lig_dom"/>
</dbReference>
<dbReference type="PROSITE" id="PS00455">
    <property type="entry name" value="AMP_BINDING"/>
    <property type="match status" value="1"/>
</dbReference>
<evidence type="ECO:0000256" key="2">
    <source>
        <dbReference type="ARBA" id="ARBA00022598"/>
    </source>
</evidence>
<evidence type="ECO:0008006" key="7">
    <source>
        <dbReference type="Google" id="ProtNLM"/>
    </source>
</evidence>
<dbReference type="InterPro" id="IPR045851">
    <property type="entry name" value="AMP-bd_C_sf"/>
</dbReference>
<comment type="similarity">
    <text evidence="1">Belongs to the ATP-dependent AMP-binding enzyme family.</text>
</comment>
<dbReference type="Pfam" id="PF13193">
    <property type="entry name" value="AMP-binding_C"/>
    <property type="match status" value="1"/>
</dbReference>
<dbReference type="Pfam" id="PF00501">
    <property type="entry name" value="AMP-binding"/>
    <property type="match status" value="1"/>
</dbReference>
<dbReference type="InterPro" id="IPR042099">
    <property type="entry name" value="ANL_N_sf"/>
</dbReference>
<dbReference type="Gene3D" id="3.40.50.12780">
    <property type="entry name" value="N-terminal domain of ligase-like"/>
    <property type="match status" value="1"/>
</dbReference>
<accession>A0A0F9JGB9</accession>
<name>A0A0F9JGB9_9ZZZZ</name>
<evidence type="ECO:0000313" key="6">
    <source>
        <dbReference type="EMBL" id="KKM68889.1"/>
    </source>
</evidence>
<feature type="domain" description="AMP-binding enzyme C-terminal" evidence="5">
    <location>
        <begin position="477"/>
        <end position="554"/>
    </location>
</feature>
<dbReference type="InterPro" id="IPR020845">
    <property type="entry name" value="AMP-binding_CS"/>
</dbReference>
<protein>
    <recommendedName>
        <fullName evidence="7">Long-chain fatty acid--CoA ligase</fullName>
    </recommendedName>
</protein>
<dbReference type="SUPFAM" id="SSF56801">
    <property type="entry name" value="Acetyl-CoA synthetase-like"/>
    <property type="match status" value="1"/>
</dbReference>
<sequence>MKDYSNWKIKFDFENESPYLNNPNRPWLRNRPPEQPKSIIFEPIPVHEFVKTIAIKYPNNVCVYHKPTDKKYTYHELIYFSDKVGNALHDMGIRKGDSVALMSENCPEFIFSSIGIMETGASVIPINPLLKKTEVSHIIRESGNIKAVFVHKNNFRTIRRVKKEVDLNNIILLGSEEAKANTITYEELIEDVSPKPPDVDIDPINDIAALMFTGGTTGLPKGVMLTHDSLIHGALSIIYISPTSDGEPLEAFFGNQVSLGILPLCHVMGFGLMICVLYYGSMLVMFPFDPTEVLNAIEYYKIRLFVGVPVMYQMIINSPDFTEKDLSSLVTAGSGSAALAPELNRRWENVVGFKVSQGFGLTESSAFAISTPNWIPEIKPESIGFPIIDTDAIIVNPDKIEDGLEELPLGEVGELMIKGPQVMKGYWKRPDETKRDIIKGWLKTGDLARMDENGYFYISGRTKDMVKYKGYKVMAREVEEKLVEHPAIREVGVIGVPDPNIGETIKACVVLKPEFKEKITERDIIEWAKERLAGYKYPRIVEFLNILPRTAVGKIFRRKLRESHLEREVLHNIHTNKD</sequence>
<reference evidence="6" key="1">
    <citation type="journal article" date="2015" name="Nature">
        <title>Complex archaea that bridge the gap between prokaryotes and eukaryotes.</title>
        <authorList>
            <person name="Spang A."/>
            <person name="Saw J.H."/>
            <person name="Jorgensen S.L."/>
            <person name="Zaremba-Niedzwiedzka K."/>
            <person name="Martijn J."/>
            <person name="Lind A.E."/>
            <person name="van Eijk R."/>
            <person name="Schleper C."/>
            <person name="Guy L."/>
            <person name="Ettema T.J."/>
        </authorList>
    </citation>
    <scope>NUCLEOTIDE SEQUENCE</scope>
</reference>
<evidence type="ECO:0000256" key="1">
    <source>
        <dbReference type="ARBA" id="ARBA00006432"/>
    </source>
</evidence>
<keyword evidence="3" id="KW-0812">Transmembrane</keyword>
<dbReference type="InterPro" id="IPR025110">
    <property type="entry name" value="AMP-bd_C"/>
</dbReference>
<evidence type="ECO:0000259" key="5">
    <source>
        <dbReference type="Pfam" id="PF13193"/>
    </source>
</evidence>
<dbReference type="EMBL" id="LAZR01010087">
    <property type="protein sequence ID" value="KKM68889.1"/>
    <property type="molecule type" value="Genomic_DNA"/>
</dbReference>
<feature type="domain" description="AMP-dependent synthetase/ligase" evidence="4">
    <location>
        <begin position="55"/>
        <end position="427"/>
    </location>
</feature>
<dbReference type="PANTHER" id="PTHR24096:SF149">
    <property type="entry name" value="AMP-BINDING DOMAIN-CONTAINING PROTEIN-RELATED"/>
    <property type="match status" value="1"/>
</dbReference>
<gene>
    <name evidence="6" type="ORF">LCGC14_1456390</name>
</gene>
<keyword evidence="2" id="KW-0436">Ligase</keyword>
<dbReference type="GO" id="GO:0016405">
    <property type="term" value="F:CoA-ligase activity"/>
    <property type="evidence" value="ECO:0007669"/>
    <property type="project" value="TreeGrafter"/>
</dbReference>
<feature type="transmembrane region" description="Helical" evidence="3">
    <location>
        <begin position="257"/>
        <end position="279"/>
    </location>
</feature>
<organism evidence="6">
    <name type="scientific">marine sediment metagenome</name>
    <dbReference type="NCBI Taxonomy" id="412755"/>
    <lineage>
        <taxon>unclassified sequences</taxon>
        <taxon>metagenomes</taxon>
        <taxon>ecological metagenomes</taxon>
    </lineage>
</organism>
<evidence type="ECO:0000256" key="3">
    <source>
        <dbReference type="SAM" id="Phobius"/>
    </source>
</evidence>
<comment type="caution">
    <text evidence="6">The sequence shown here is derived from an EMBL/GenBank/DDBJ whole genome shotgun (WGS) entry which is preliminary data.</text>
</comment>
<dbReference type="PANTHER" id="PTHR24096">
    <property type="entry name" value="LONG-CHAIN-FATTY-ACID--COA LIGASE"/>
    <property type="match status" value="1"/>
</dbReference>
<dbReference type="Gene3D" id="3.30.300.30">
    <property type="match status" value="1"/>
</dbReference>
<keyword evidence="3" id="KW-1133">Transmembrane helix</keyword>
<proteinExistence type="inferred from homology"/>
<evidence type="ECO:0000259" key="4">
    <source>
        <dbReference type="Pfam" id="PF00501"/>
    </source>
</evidence>